<name>A0A2H1EFG3_9ARCH</name>
<proteinExistence type="predicted"/>
<accession>A0A2H1EFG3</accession>
<evidence type="ECO:0000313" key="2">
    <source>
        <dbReference type="Proteomes" id="UP000232412"/>
    </source>
</evidence>
<evidence type="ECO:0008006" key="3">
    <source>
        <dbReference type="Google" id="ProtNLM"/>
    </source>
</evidence>
<gene>
    <name evidence="1" type="ORF">NSIN_20027</name>
</gene>
<reference evidence="2" key="1">
    <citation type="submission" date="2016-12" db="EMBL/GenBank/DDBJ databases">
        <authorList>
            <person name="Herbold C."/>
        </authorList>
    </citation>
    <scope>NUCLEOTIDE SEQUENCE [LARGE SCALE GENOMIC DNA]</scope>
</reference>
<dbReference type="EMBL" id="FRFC01000003">
    <property type="protein sequence ID" value="SHO43359.1"/>
    <property type="molecule type" value="Genomic_DNA"/>
</dbReference>
<dbReference type="AlphaFoldDB" id="A0A2H1EFG3"/>
<dbReference type="Proteomes" id="UP000232412">
    <property type="component" value="Unassembled WGS sequence"/>
</dbReference>
<keyword evidence="2" id="KW-1185">Reference proteome</keyword>
<organism evidence="1 2">
    <name type="scientific">Nitrosotalea sinensis</name>
    <dbReference type="NCBI Taxonomy" id="1499975"/>
    <lineage>
        <taxon>Archaea</taxon>
        <taxon>Nitrososphaerota</taxon>
        <taxon>Nitrososphaeria</taxon>
        <taxon>Nitrosotaleales</taxon>
        <taxon>Nitrosotaleaceae</taxon>
        <taxon>Nitrosotalea</taxon>
    </lineage>
</organism>
<dbReference type="RefSeq" id="WP_101009094.1">
    <property type="nucleotide sequence ID" value="NZ_FRFC01000003.1"/>
</dbReference>
<dbReference type="OrthoDB" id="46222at2157"/>
<evidence type="ECO:0000313" key="1">
    <source>
        <dbReference type="EMBL" id="SHO43359.1"/>
    </source>
</evidence>
<sequence>MKKIGGFIYPWGNGHFTRMMHLNDTIHETIKDVEMHYTSSGEIYQKLLKKFPKERIHNIEMPVPIDGKKGPSISLSTLNFLLPMSGRPPLLSVVTKYLRNEGRLYNKEKFDLVVNDGDVGSNAIAQRRDIKCIFITNQFKPKLWASRFYLYPGVIYVSKNIERATKILVADSPPPYTICEYNLNFPDKIKEKVVYVGHFSNSTTTHSKPKSDLEKLIENVDSFGYWMITGNQSTKKITLENYKNAFHSTEMANQRRVISHASADSALDKVLGRDGKTYSISEALEKKIDWIQIDAGFLSEQEKDTVLNLCKYSVINGSHTAMGEILGAKAKPIIGIPVYDEHTNQIQWAQDRNLGVLATNVKQTVKAVSLIHKDYNKYQENLAEFSRNYNTDGTKNTVKIISEMLEN</sequence>
<protein>
    <recommendedName>
        <fullName evidence="3">Glycosyltransferase</fullName>
    </recommendedName>
</protein>